<dbReference type="Proteomes" id="UP000659698">
    <property type="component" value="Unassembled WGS sequence"/>
</dbReference>
<evidence type="ECO:0000313" key="1">
    <source>
        <dbReference type="EMBL" id="MBC3541483.1"/>
    </source>
</evidence>
<organism evidence="1 2">
    <name type="scientific">Rufibacter sediminis</name>
    <dbReference type="NCBI Taxonomy" id="2762756"/>
    <lineage>
        <taxon>Bacteria</taxon>
        <taxon>Pseudomonadati</taxon>
        <taxon>Bacteroidota</taxon>
        <taxon>Cytophagia</taxon>
        <taxon>Cytophagales</taxon>
        <taxon>Hymenobacteraceae</taxon>
        <taxon>Rufibacter</taxon>
    </lineage>
</organism>
<dbReference type="PROSITE" id="PS51257">
    <property type="entry name" value="PROKAR_LIPOPROTEIN"/>
    <property type="match status" value="1"/>
</dbReference>
<sequence>MENTFCRNLLMGLASIFGPMLAGCEEKELPDLVNNTPSDITAVVNGTDWKATPGTYRLGTRVINNGASAFVGSGDTLTVMGVQVQGSDTTAIVLSVKLRTDRVGTYRFRSNATGDGKAYFVRGLSAAALQETKKKYNGGITNGELQVTQFDAANYKVTGNFAFSMSASGETTYTVVAGKIQNITF</sequence>
<accession>A0ABR6VWF2</accession>
<comment type="caution">
    <text evidence="1">The sequence shown here is derived from an EMBL/GenBank/DDBJ whole genome shotgun (WGS) entry which is preliminary data.</text>
</comment>
<evidence type="ECO:0000313" key="2">
    <source>
        <dbReference type="Proteomes" id="UP000659698"/>
    </source>
</evidence>
<dbReference type="EMBL" id="JACOAF010000041">
    <property type="protein sequence ID" value="MBC3541483.1"/>
    <property type="molecule type" value="Genomic_DNA"/>
</dbReference>
<gene>
    <name evidence="1" type="ORF">H7U12_17445</name>
</gene>
<keyword evidence="2" id="KW-1185">Reference proteome</keyword>
<reference evidence="1 2" key="1">
    <citation type="journal article" date="2019" name="Int. J. Syst. Evol. Microbiol.">
        <title>Rufibacter sediminis sp. nov., isolated from freshwater lake sediment.</title>
        <authorList>
            <person name="Qu J.H."/>
            <person name="Zhang L.J."/>
            <person name="Fu Y.H."/>
            <person name="Li H.F."/>
        </authorList>
    </citation>
    <scope>NUCLEOTIDE SEQUENCE [LARGE SCALE GENOMIC DNA]</scope>
    <source>
        <strain evidence="1 2">H-1</strain>
    </source>
</reference>
<name>A0ABR6VWF2_9BACT</name>
<evidence type="ECO:0008006" key="3">
    <source>
        <dbReference type="Google" id="ProtNLM"/>
    </source>
</evidence>
<dbReference type="RefSeq" id="WP_186640390.1">
    <property type="nucleotide sequence ID" value="NZ_JACOAF010000041.1"/>
</dbReference>
<proteinExistence type="predicted"/>
<protein>
    <recommendedName>
        <fullName evidence="3">Lipoprotein</fullName>
    </recommendedName>
</protein>